<dbReference type="Proteomes" id="UP001500503">
    <property type="component" value="Unassembled WGS sequence"/>
</dbReference>
<comment type="caution">
    <text evidence="1">The sequence shown here is derived from an EMBL/GenBank/DDBJ whole genome shotgun (WGS) entry which is preliminary data.</text>
</comment>
<evidence type="ECO:0000313" key="2">
    <source>
        <dbReference type="Proteomes" id="UP001500503"/>
    </source>
</evidence>
<dbReference type="EMBL" id="BAABHF010000019">
    <property type="protein sequence ID" value="GAA4494881.1"/>
    <property type="molecule type" value="Genomic_DNA"/>
</dbReference>
<protein>
    <recommendedName>
        <fullName evidence="3">p-aminobenzoate N-oxygenase AurF</fullName>
    </recommendedName>
</protein>
<dbReference type="Gene3D" id="1.10.620.20">
    <property type="entry name" value="Ribonucleotide Reductase, subunit A"/>
    <property type="match status" value="1"/>
</dbReference>
<sequence length="146" mass="16117">MRFQATAAFVPLVRDTIRDHARDEGRHHAFFAALFDQLWYQLDSGLKARVGRCLPELIRACLWPQTAPVRTSLRLAGLSAPVVERVIEASYPAEEVLIRMRRACRHSLRLFEGAGVLDVPGAREAFAENGLLTPGGSADPHEDAAS</sequence>
<evidence type="ECO:0008006" key="3">
    <source>
        <dbReference type="Google" id="ProtNLM"/>
    </source>
</evidence>
<dbReference type="InterPro" id="IPR012348">
    <property type="entry name" value="RNR-like"/>
</dbReference>
<gene>
    <name evidence="1" type="ORF">GCM10023191_034760</name>
</gene>
<organism evidence="1 2">
    <name type="scientific">Actinoallomurus oryzae</name>
    <dbReference type="NCBI Taxonomy" id="502180"/>
    <lineage>
        <taxon>Bacteria</taxon>
        <taxon>Bacillati</taxon>
        <taxon>Actinomycetota</taxon>
        <taxon>Actinomycetes</taxon>
        <taxon>Streptosporangiales</taxon>
        <taxon>Thermomonosporaceae</taxon>
        <taxon>Actinoallomurus</taxon>
    </lineage>
</organism>
<reference evidence="2" key="1">
    <citation type="journal article" date="2019" name="Int. J. Syst. Evol. Microbiol.">
        <title>The Global Catalogue of Microorganisms (GCM) 10K type strain sequencing project: providing services to taxonomists for standard genome sequencing and annotation.</title>
        <authorList>
            <consortium name="The Broad Institute Genomics Platform"/>
            <consortium name="The Broad Institute Genome Sequencing Center for Infectious Disease"/>
            <person name="Wu L."/>
            <person name="Ma J."/>
        </authorList>
    </citation>
    <scope>NUCLEOTIDE SEQUENCE [LARGE SCALE GENOMIC DNA]</scope>
    <source>
        <strain evidence="2">JCM 17933</strain>
    </source>
</reference>
<dbReference type="InterPro" id="IPR009078">
    <property type="entry name" value="Ferritin-like_SF"/>
</dbReference>
<name>A0ABP8Q0A5_9ACTN</name>
<dbReference type="SUPFAM" id="SSF47240">
    <property type="entry name" value="Ferritin-like"/>
    <property type="match status" value="1"/>
</dbReference>
<keyword evidence="2" id="KW-1185">Reference proteome</keyword>
<evidence type="ECO:0000313" key="1">
    <source>
        <dbReference type="EMBL" id="GAA4494881.1"/>
    </source>
</evidence>
<proteinExistence type="predicted"/>
<accession>A0ABP8Q0A5</accession>